<dbReference type="SUPFAM" id="SSF103473">
    <property type="entry name" value="MFS general substrate transporter"/>
    <property type="match status" value="1"/>
</dbReference>
<proteinExistence type="predicted"/>
<organism evidence="2 3">
    <name type="scientific">Streptomyces xiangluensis</name>
    <dbReference type="NCBI Taxonomy" id="2665720"/>
    <lineage>
        <taxon>Bacteria</taxon>
        <taxon>Bacillati</taxon>
        <taxon>Actinomycetota</taxon>
        <taxon>Actinomycetes</taxon>
        <taxon>Kitasatosporales</taxon>
        <taxon>Streptomycetaceae</taxon>
        <taxon>Streptomyces</taxon>
    </lineage>
</organism>
<feature type="region of interest" description="Disordered" evidence="1">
    <location>
        <begin position="79"/>
        <end position="111"/>
    </location>
</feature>
<reference evidence="3" key="1">
    <citation type="journal article" date="2019" name="Int. J. Syst. Evol. Microbiol.">
        <title>The Global Catalogue of Microorganisms (GCM) 10K type strain sequencing project: providing services to taxonomists for standard genome sequencing and annotation.</title>
        <authorList>
            <consortium name="The Broad Institute Genomics Platform"/>
            <consortium name="The Broad Institute Genome Sequencing Center for Infectious Disease"/>
            <person name="Wu L."/>
            <person name="Ma J."/>
        </authorList>
    </citation>
    <scope>NUCLEOTIDE SEQUENCE [LARGE SCALE GENOMIC DNA]</scope>
    <source>
        <strain evidence="3">DT43</strain>
    </source>
</reference>
<comment type="caution">
    <text evidence="2">The sequence shown here is derived from an EMBL/GenBank/DDBJ whole genome shotgun (WGS) entry which is preliminary data.</text>
</comment>
<name>A0ABV8YQ32_9ACTN</name>
<accession>A0ABV8YQ32</accession>
<evidence type="ECO:0000256" key="1">
    <source>
        <dbReference type="SAM" id="MobiDB-lite"/>
    </source>
</evidence>
<evidence type="ECO:0008006" key="4">
    <source>
        <dbReference type="Google" id="ProtNLM"/>
    </source>
</evidence>
<dbReference type="RefSeq" id="WP_386342371.1">
    <property type="nucleotide sequence ID" value="NZ_JBHSFG010000024.1"/>
</dbReference>
<gene>
    <name evidence="2" type="ORF">ACFPH6_15535</name>
</gene>
<dbReference type="EMBL" id="JBHSFG010000024">
    <property type="protein sequence ID" value="MFC4465918.1"/>
    <property type="molecule type" value="Genomic_DNA"/>
</dbReference>
<evidence type="ECO:0000313" key="2">
    <source>
        <dbReference type="EMBL" id="MFC4465918.1"/>
    </source>
</evidence>
<keyword evidence="3" id="KW-1185">Reference proteome</keyword>
<protein>
    <recommendedName>
        <fullName evidence="4">Major Facilitator Superfamily protein</fullName>
    </recommendedName>
</protein>
<dbReference type="InterPro" id="IPR036259">
    <property type="entry name" value="MFS_trans_sf"/>
</dbReference>
<evidence type="ECO:0000313" key="3">
    <source>
        <dbReference type="Proteomes" id="UP001596012"/>
    </source>
</evidence>
<dbReference type="Proteomes" id="UP001596012">
    <property type="component" value="Unassembled WGS sequence"/>
</dbReference>
<sequence length="111" mass="11517">MSTVTPTEEKAAPSRSWPVLVVVVCAQMLIWLDTSVLNVAVTTLADPDQGLGASPAEPEWVASAYTLVFAGTLFRAARRPTGSAPAPPSSPVWHCSARPPAPGRSPGARPG</sequence>